<evidence type="ECO:0000313" key="2">
    <source>
        <dbReference type="Proteomes" id="UP000295447"/>
    </source>
</evidence>
<accession>A0A4R7ZMM2</accession>
<dbReference type="Proteomes" id="UP000295447">
    <property type="component" value="Unassembled WGS sequence"/>
</dbReference>
<reference evidence="1 2" key="1">
    <citation type="submission" date="2019-03" db="EMBL/GenBank/DDBJ databases">
        <title>Genomic Encyclopedia of Type Strains, Phase III (KMG-III): the genomes of soil and plant-associated and newly described type strains.</title>
        <authorList>
            <person name="Whitman W."/>
        </authorList>
    </citation>
    <scope>NUCLEOTIDE SEQUENCE [LARGE SCALE GENOMIC DNA]</scope>
    <source>
        <strain evidence="1 2">VKM Ac-2570</strain>
    </source>
</reference>
<gene>
    <name evidence="1" type="ORF">EV650_5291</name>
</gene>
<keyword evidence="2" id="KW-1185">Reference proteome</keyword>
<organism evidence="1 2">
    <name type="scientific">Kribbella kalugense</name>
    <dbReference type="NCBI Taxonomy" id="2512221"/>
    <lineage>
        <taxon>Bacteria</taxon>
        <taxon>Bacillati</taxon>
        <taxon>Actinomycetota</taxon>
        <taxon>Actinomycetes</taxon>
        <taxon>Propionibacteriales</taxon>
        <taxon>Kribbellaceae</taxon>
        <taxon>Kribbella</taxon>
    </lineage>
</organism>
<dbReference type="EMBL" id="SODF01000002">
    <property type="protein sequence ID" value="TDW18695.1"/>
    <property type="molecule type" value="Genomic_DNA"/>
</dbReference>
<dbReference type="OrthoDB" id="5188615at2"/>
<dbReference type="RefSeq" id="WP_134121646.1">
    <property type="nucleotide sequence ID" value="NZ_SODF01000002.1"/>
</dbReference>
<sequence>MPIHVFVDEIKSKGFLMAAARCPAGEVAVHRKALRGLLLPGQERLHFRNESVQRRKRILKLLTDFHLLVDIYVVAQNTHGARRRCLEAIVRDSADSAERLVVERDESTYEHDRRCLREAARRFGCHESLRWDVLVAKSDPLLWIPDAIAWSWIRGGAWKAAVAPFCQLREL</sequence>
<name>A0A4R7ZMM2_9ACTN</name>
<evidence type="ECO:0008006" key="3">
    <source>
        <dbReference type="Google" id="ProtNLM"/>
    </source>
</evidence>
<dbReference type="AlphaFoldDB" id="A0A4R7ZMM2"/>
<comment type="caution">
    <text evidence="1">The sequence shown here is derived from an EMBL/GenBank/DDBJ whole genome shotgun (WGS) entry which is preliminary data.</text>
</comment>
<proteinExistence type="predicted"/>
<protein>
    <recommendedName>
        <fullName evidence="3">DUF3800 domain-containing protein</fullName>
    </recommendedName>
</protein>
<evidence type="ECO:0000313" key="1">
    <source>
        <dbReference type="EMBL" id="TDW18695.1"/>
    </source>
</evidence>